<sequence length="336" mass="36689">MAASNDPVDAAALAALRPGMPMSAVEKAMGSAWRTPAPHRGGVIDILENSYGVIVRIDRQRLIGRIDFNSRFKHTIAGVPMDISLSDLRATTPDIEIGEESATSQGARFATMQLPEGTLSLRITFDAVSGIAIFNPKAEYAEPSAPPYPAVSAAAGAPFSDPNLKLAVMSSLLFAKALDLGTPQQLASHVRGRTVDLEQDGYELIPEALDYLVRYPLTDEQLAAVEWVEFDGSGAVYPYAWYFWGGEESVFDIKDISGLRFCPNLKGFFVNSMIDKVDIRALVPLKKLERVDINVPSENIDALLDLPSLRKAGRFSSTPASHDIFEELERRGVQVY</sequence>
<evidence type="ECO:0000259" key="1">
    <source>
        <dbReference type="Pfam" id="PF21832"/>
    </source>
</evidence>
<organism evidence="3 4">
    <name type="scientific">Rhizobium aethiopicum</name>
    <dbReference type="NCBI Taxonomy" id="1138170"/>
    <lineage>
        <taxon>Bacteria</taxon>
        <taxon>Pseudomonadati</taxon>
        <taxon>Pseudomonadota</taxon>
        <taxon>Alphaproteobacteria</taxon>
        <taxon>Hyphomicrobiales</taxon>
        <taxon>Rhizobiaceae</taxon>
        <taxon>Rhizobium/Agrobacterium group</taxon>
        <taxon>Rhizobium</taxon>
    </lineage>
</organism>
<dbReference type="InterPro" id="IPR055680">
    <property type="entry name" value="DUF7256"/>
</dbReference>
<name>A0A1C3Y7R6_9HYPH</name>
<dbReference type="STRING" id="1138170.GA0061105_11172"/>
<dbReference type="EMBL" id="FMAJ01000011">
    <property type="protein sequence ID" value="SCB60501.1"/>
    <property type="molecule type" value="Genomic_DNA"/>
</dbReference>
<evidence type="ECO:0000313" key="4">
    <source>
        <dbReference type="Proteomes" id="UP000198723"/>
    </source>
</evidence>
<dbReference type="RefSeq" id="WP_064697488.1">
    <property type="nucleotide sequence ID" value="NZ_FMAJ01000011.1"/>
</dbReference>
<proteinExistence type="predicted"/>
<evidence type="ECO:0000259" key="2">
    <source>
        <dbReference type="Pfam" id="PF23917"/>
    </source>
</evidence>
<dbReference type="Pfam" id="PF21832">
    <property type="entry name" value="DUF6892"/>
    <property type="match status" value="1"/>
</dbReference>
<dbReference type="Proteomes" id="UP000198723">
    <property type="component" value="Unassembled WGS sequence"/>
</dbReference>
<dbReference type="Pfam" id="PF23917">
    <property type="entry name" value="DUF7256"/>
    <property type="match status" value="1"/>
</dbReference>
<protein>
    <submittedName>
        <fullName evidence="3">Uncharacterized protein</fullName>
    </submittedName>
</protein>
<reference evidence="3 4" key="1">
    <citation type="submission" date="2016-08" db="EMBL/GenBank/DDBJ databases">
        <authorList>
            <person name="Seilhamer J.J."/>
        </authorList>
    </citation>
    <scope>NUCLEOTIDE SEQUENCE [LARGE SCALE GENOMIC DNA]</scope>
    <source>
        <strain evidence="3 4">HBR26</strain>
    </source>
</reference>
<feature type="domain" description="DUF7256" evidence="2">
    <location>
        <begin position="8"/>
        <end position="142"/>
    </location>
</feature>
<feature type="domain" description="DUF6892" evidence="1">
    <location>
        <begin position="157"/>
        <end position="335"/>
    </location>
</feature>
<evidence type="ECO:0000313" key="3">
    <source>
        <dbReference type="EMBL" id="SCB60501.1"/>
    </source>
</evidence>
<dbReference type="AlphaFoldDB" id="A0A1C3Y7R6"/>
<dbReference type="InterPro" id="IPR054187">
    <property type="entry name" value="DUF6892"/>
</dbReference>
<accession>A0A1C3Y7R6</accession>
<gene>
    <name evidence="3" type="ORF">GA0061105_11172</name>
</gene>